<dbReference type="EMBL" id="GEDG01039287">
    <property type="protein sequence ID" value="JAP07182.1"/>
    <property type="molecule type" value="Transcribed_RNA"/>
</dbReference>
<evidence type="ECO:0000313" key="1">
    <source>
        <dbReference type="EMBL" id="JAP07182.1"/>
    </source>
</evidence>
<name>A0A0V0GGW2_SOLCH</name>
<accession>A0A0V0GGW2</accession>
<feature type="non-terminal residue" evidence="1">
    <location>
        <position position="1"/>
    </location>
</feature>
<proteinExistence type="predicted"/>
<sequence length="63" mass="7274">TIFSLVIRSLVSEEQAVEAEPSGRDFEASSLNFYQLCHYFFLLRLFLSERSPLHKLQVPQGTK</sequence>
<reference evidence="1" key="1">
    <citation type="submission" date="2015-12" db="EMBL/GenBank/DDBJ databases">
        <title>Gene expression during late stages of embryo sac development: a critical building block for successful pollen-pistil interactions.</title>
        <authorList>
            <person name="Liu Y."/>
            <person name="Joly V."/>
            <person name="Sabar M."/>
            <person name="Matton D.P."/>
        </authorList>
    </citation>
    <scope>NUCLEOTIDE SEQUENCE</scope>
</reference>
<dbReference type="AlphaFoldDB" id="A0A0V0GGW2"/>
<organism evidence="1">
    <name type="scientific">Solanum chacoense</name>
    <name type="common">Chaco potato</name>
    <dbReference type="NCBI Taxonomy" id="4108"/>
    <lineage>
        <taxon>Eukaryota</taxon>
        <taxon>Viridiplantae</taxon>
        <taxon>Streptophyta</taxon>
        <taxon>Embryophyta</taxon>
        <taxon>Tracheophyta</taxon>
        <taxon>Spermatophyta</taxon>
        <taxon>Magnoliopsida</taxon>
        <taxon>eudicotyledons</taxon>
        <taxon>Gunneridae</taxon>
        <taxon>Pentapetalae</taxon>
        <taxon>asterids</taxon>
        <taxon>lamiids</taxon>
        <taxon>Solanales</taxon>
        <taxon>Solanaceae</taxon>
        <taxon>Solanoideae</taxon>
        <taxon>Solaneae</taxon>
        <taxon>Solanum</taxon>
    </lineage>
</organism>
<protein>
    <submittedName>
        <fullName evidence="1">Putative ovule protein</fullName>
    </submittedName>
</protein>